<sequence length="188" mass="21765">MEKDITNYTEKIVMKKIKINLNIKEAVLLALNKLKKVKKYEEITEMDAQNEIQYANEHEEAICNVLKGMHLIGDYSFIVSNSNVEKDLSIHKKDDGTFTMKIDTIEIFKKTTFIGILSIFISLHIILESIEMPKPLKMTYQFLSCGIGITAKVAFFKRQKYNSRIIGAWVDIYGKKVMYKVMQQTLLI</sequence>
<evidence type="ECO:0000313" key="3">
    <source>
        <dbReference type="WBParaSite" id="PTRK_0000236533.1"/>
    </source>
</evidence>
<reference evidence="3" key="1">
    <citation type="submission" date="2017-02" db="UniProtKB">
        <authorList>
            <consortium name="WormBaseParasite"/>
        </authorList>
    </citation>
    <scope>IDENTIFICATION</scope>
</reference>
<accession>A0A0N4Z5H3</accession>
<evidence type="ECO:0000256" key="1">
    <source>
        <dbReference type="SAM" id="Phobius"/>
    </source>
</evidence>
<dbReference type="Proteomes" id="UP000038045">
    <property type="component" value="Unplaced"/>
</dbReference>
<keyword evidence="1" id="KW-1133">Transmembrane helix</keyword>
<feature type="transmembrane region" description="Helical" evidence="1">
    <location>
        <begin position="107"/>
        <end position="127"/>
    </location>
</feature>
<proteinExistence type="predicted"/>
<name>A0A0N4Z5H3_PARTI</name>
<dbReference type="AlphaFoldDB" id="A0A0N4Z5H3"/>
<organism evidence="2 3">
    <name type="scientific">Parastrongyloides trichosuri</name>
    <name type="common">Possum-specific nematode worm</name>
    <dbReference type="NCBI Taxonomy" id="131310"/>
    <lineage>
        <taxon>Eukaryota</taxon>
        <taxon>Metazoa</taxon>
        <taxon>Ecdysozoa</taxon>
        <taxon>Nematoda</taxon>
        <taxon>Chromadorea</taxon>
        <taxon>Rhabditida</taxon>
        <taxon>Tylenchina</taxon>
        <taxon>Panagrolaimomorpha</taxon>
        <taxon>Strongyloidoidea</taxon>
        <taxon>Strongyloididae</taxon>
        <taxon>Parastrongyloides</taxon>
    </lineage>
</organism>
<feature type="transmembrane region" description="Helical" evidence="1">
    <location>
        <begin position="139"/>
        <end position="156"/>
    </location>
</feature>
<dbReference type="WBParaSite" id="PTRK_0000236533.1">
    <property type="protein sequence ID" value="PTRK_0000236533.1"/>
    <property type="gene ID" value="PTRK_0000236533"/>
</dbReference>
<keyword evidence="2" id="KW-1185">Reference proteome</keyword>
<evidence type="ECO:0000313" key="2">
    <source>
        <dbReference type="Proteomes" id="UP000038045"/>
    </source>
</evidence>
<keyword evidence="1" id="KW-0812">Transmembrane</keyword>
<protein>
    <submittedName>
        <fullName evidence="3">MICOS complex subunit</fullName>
    </submittedName>
</protein>
<keyword evidence="1" id="KW-0472">Membrane</keyword>